<name>A0ABT7MSX3_9BACL</name>
<comment type="caution">
    <text evidence="2">The sequence shown here is derived from an EMBL/GenBank/DDBJ whole genome shotgun (WGS) entry which is preliminary data.</text>
</comment>
<keyword evidence="1" id="KW-0472">Membrane</keyword>
<dbReference type="RefSeq" id="WP_029596200.1">
    <property type="nucleotide sequence ID" value="NZ_CP183077.1"/>
</dbReference>
<feature type="transmembrane region" description="Helical" evidence="1">
    <location>
        <begin position="20"/>
        <end position="38"/>
    </location>
</feature>
<feature type="transmembrane region" description="Helical" evidence="1">
    <location>
        <begin position="78"/>
        <end position="95"/>
    </location>
</feature>
<evidence type="ECO:0000256" key="1">
    <source>
        <dbReference type="SAM" id="Phobius"/>
    </source>
</evidence>
<evidence type="ECO:0000313" key="3">
    <source>
        <dbReference type="Proteomes" id="UP001230807"/>
    </source>
</evidence>
<evidence type="ECO:0000313" key="2">
    <source>
        <dbReference type="EMBL" id="MDL5378284.1"/>
    </source>
</evidence>
<sequence length="137" mass="15496">MKKSPTMLRIRGKFSNQDVLKLGTGVMLGFVVLELLLGDVPQSTLMSFAFVLYYWRRDVAYAQGDARGKAIGEQASTFTLRVVIVLLMIGFFISFRVETLDHSLRALMHYGLALIFGLKGFGLWFFQDLEPSTERHA</sequence>
<keyword evidence="3" id="KW-1185">Reference proteome</keyword>
<accession>A0ABT7MSX3</accession>
<evidence type="ECO:0008006" key="4">
    <source>
        <dbReference type="Google" id="ProtNLM"/>
    </source>
</evidence>
<keyword evidence="1" id="KW-1133">Transmembrane helix</keyword>
<protein>
    <recommendedName>
        <fullName evidence="4">ATP synthase I</fullName>
    </recommendedName>
</protein>
<feature type="transmembrane region" description="Helical" evidence="1">
    <location>
        <begin position="107"/>
        <end position="126"/>
    </location>
</feature>
<gene>
    <name evidence="2" type="ORF">QR695_14865</name>
</gene>
<dbReference type="Proteomes" id="UP001230807">
    <property type="component" value="Unassembled WGS sequence"/>
</dbReference>
<reference evidence="2 3" key="1">
    <citation type="submission" date="2023-06" db="EMBL/GenBank/DDBJ databases">
        <title>Influencing factors and mechanism of Cr(VI) reduction by facultative anaerobic Exiguobacterium sp. PY14.</title>
        <authorList>
            <person name="Zou L."/>
        </authorList>
    </citation>
    <scope>NUCLEOTIDE SEQUENCE [LARGE SCALE GENOMIC DNA]</scope>
    <source>
        <strain evidence="2 3">PY14</strain>
    </source>
</reference>
<proteinExistence type="predicted"/>
<keyword evidence="1" id="KW-0812">Transmembrane</keyword>
<dbReference type="EMBL" id="JASWER010000022">
    <property type="protein sequence ID" value="MDL5378284.1"/>
    <property type="molecule type" value="Genomic_DNA"/>
</dbReference>
<organism evidence="2 3">
    <name type="scientific">Exiguobacterium mexicanum</name>
    <dbReference type="NCBI Taxonomy" id="340146"/>
    <lineage>
        <taxon>Bacteria</taxon>
        <taxon>Bacillati</taxon>
        <taxon>Bacillota</taxon>
        <taxon>Bacilli</taxon>
        <taxon>Bacillales</taxon>
        <taxon>Bacillales Family XII. Incertae Sedis</taxon>
        <taxon>Exiguobacterium</taxon>
    </lineage>
</organism>